<dbReference type="PANTHER" id="PTHR43877:SF2">
    <property type="entry name" value="AMINOALKYLPHOSPHONATE N-ACETYLTRANSFERASE-RELATED"/>
    <property type="match status" value="1"/>
</dbReference>
<comment type="caution">
    <text evidence="4">The sequence shown here is derived from an EMBL/GenBank/DDBJ whole genome shotgun (WGS) entry which is preliminary data.</text>
</comment>
<dbReference type="CDD" id="cd04301">
    <property type="entry name" value="NAT_SF"/>
    <property type="match status" value="1"/>
</dbReference>
<feature type="domain" description="N-acetyltransferase" evidence="3">
    <location>
        <begin position="2"/>
        <end position="155"/>
    </location>
</feature>
<dbReference type="PROSITE" id="PS51186">
    <property type="entry name" value="GNAT"/>
    <property type="match status" value="1"/>
</dbReference>
<dbReference type="PANTHER" id="PTHR43877">
    <property type="entry name" value="AMINOALKYLPHOSPHONATE N-ACETYLTRANSFERASE-RELATED-RELATED"/>
    <property type="match status" value="1"/>
</dbReference>
<evidence type="ECO:0000256" key="2">
    <source>
        <dbReference type="ARBA" id="ARBA00023315"/>
    </source>
</evidence>
<dbReference type="RefSeq" id="WP_109089807.1">
    <property type="nucleotide sequence ID" value="NZ_QEXO01000005.1"/>
</dbReference>
<dbReference type="EMBL" id="QEXO01000005">
    <property type="protein sequence ID" value="PWE12645.1"/>
    <property type="molecule type" value="Genomic_DNA"/>
</dbReference>
<reference evidence="4 5" key="2">
    <citation type="submission" date="2018-05" db="EMBL/GenBank/DDBJ databases">
        <authorList>
            <person name="Lanie J.A."/>
            <person name="Ng W.-L."/>
            <person name="Kazmierczak K.M."/>
            <person name="Andrzejewski T.M."/>
            <person name="Davidsen T.M."/>
            <person name="Wayne K.J."/>
            <person name="Tettelin H."/>
            <person name="Glass J.I."/>
            <person name="Rusch D."/>
            <person name="Podicherti R."/>
            <person name="Tsui H.-C.T."/>
            <person name="Winkler M.E."/>
        </authorList>
    </citation>
    <scope>NUCLEOTIDE SEQUENCE [LARGE SCALE GENOMIC DNA]</scope>
    <source>
        <strain evidence="4 5">YBY</strain>
    </source>
</reference>
<name>A0A2U2BF68_ALCFA</name>
<evidence type="ECO:0000259" key="3">
    <source>
        <dbReference type="PROSITE" id="PS51186"/>
    </source>
</evidence>
<accession>A0A2U2BF68</accession>
<evidence type="ECO:0000313" key="4">
    <source>
        <dbReference type="EMBL" id="PWE12645.1"/>
    </source>
</evidence>
<dbReference type="GO" id="GO:0016747">
    <property type="term" value="F:acyltransferase activity, transferring groups other than amino-acyl groups"/>
    <property type="evidence" value="ECO:0007669"/>
    <property type="project" value="InterPro"/>
</dbReference>
<dbReference type="STRING" id="511.UZ73_10710"/>
<organism evidence="4 5">
    <name type="scientific">Alcaligenes faecalis</name>
    <dbReference type="NCBI Taxonomy" id="511"/>
    <lineage>
        <taxon>Bacteria</taxon>
        <taxon>Pseudomonadati</taxon>
        <taxon>Pseudomonadota</taxon>
        <taxon>Betaproteobacteria</taxon>
        <taxon>Burkholderiales</taxon>
        <taxon>Alcaligenaceae</taxon>
        <taxon>Alcaligenes</taxon>
    </lineage>
</organism>
<keyword evidence="2" id="KW-0012">Acyltransferase</keyword>
<proteinExistence type="predicted"/>
<reference evidence="4 5" key="1">
    <citation type="submission" date="2018-05" db="EMBL/GenBank/DDBJ databases">
        <title>Genome Sequence of an Efficient Indole-Degrading Bacterium, Alcaligenes sp.YBY.</title>
        <authorList>
            <person name="Yang B."/>
        </authorList>
    </citation>
    <scope>NUCLEOTIDE SEQUENCE [LARGE SCALE GENOMIC DNA]</scope>
    <source>
        <strain evidence="4 5">YBY</strain>
    </source>
</reference>
<gene>
    <name evidence="4" type="ORF">DF183_17905</name>
</gene>
<evidence type="ECO:0000256" key="1">
    <source>
        <dbReference type="ARBA" id="ARBA00022679"/>
    </source>
</evidence>
<sequence length="155" mass="17506">MPTLRPAQLADIGTIGDMYAELFAHMHHLQPHYYLQARQDEGFIQSMIESDQAALFVAEKDDQALGFIIVQQQKTPPYNCITPHDFAYVIDLVVTESARGMGLGKLLMQTAQEWAHVRGLDYIELGVLSNNRGAIALYEQLGYEHNTSIMRKVLK</sequence>
<keyword evidence="1 4" id="KW-0808">Transferase</keyword>
<evidence type="ECO:0000313" key="5">
    <source>
        <dbReference type="Proteomes" id="UP000245216"/>
    </source>
</evidence>
<dbReference type="Pfam" id="PF00583">
    <property type="entry name" value="Acetyltransf_1"/>
    <property type="match status" value="1"/>
</dbReference>
<dbReference type="Proteomes" id="UP000245216">
    <property type="component" value="Unassembled WGS sequence"/>
</dbReference>
<dbReference type="Gene3D" id="3.40.630.30">
    <property type="match status" value="1"/>
</dbReference>
<dbReference type="AlphaFoldDB" id="A0A2U2BF68"/>
<dbReference type="SUPFAM" id="SSF55729">
    <property type="entry name" value="Acyl-CoA N-acyltransferases (Nat)"/>
    <property type="match status" value="1"/>
</dbReference>
<dbReference type="InterPro" id="IPR000182">
    <property type="entry name" value="GNAT_dom"/>
</dbReference>
<dbReference type="InterPro" id="IPR050832">
    <property type="entry name" value="Bact_Acetyltransf"/>
</dbReference>
<protein>
    <submittedName>
        <fullName evidence="4">N-acetyltransferase</fullName>
    </submittedName>
</protein>
<dbReference type="InterPro" id="IPR016181">
    <property type="entry name" value="Acyl_CoA_acyltransferase"/>
</dbReference>